<evidence type="ECO:0000256" key="9">
    <source>
        <dbReference type="ARBA" id="ARBA00048305"/>
    </source>
</evidence>
<evidence type="ECO:0000256" key="2">
    <source>
        <dbReference type="ARBA" id="ARBA00004950"/>
    </source>
</evidence>
<dbReference type="SUPFAM" id="SSF46977">
    <property type="entry name" value="Succinate dehydrogenase/fumarate reductase flavoprotein C-terminal domain"/>
    <property type="match status" value="1"/>
</dbReference>
<evidence type="ECO:0000256" key="4">
    <source>
        <dbReference type="ARBA" id="ARBA00012173"/>
    </source>
</evidence>
<comment type="catalytic activity">
    <reaction evidence="9">
        <text>L-aspartate + O2 = iminosuccinate + H2O2</text>
        <dbReference type="Rhea" id="RHEA:25876"/>
        <dbReference type="ChEBI" id="CHEBI:15379"/>
        <dbReference type="ChEBI" id="CHEBI:16240"/>
        <dbReference type="ChEBI" id="CHEBI:29991"/>
        <dbReference type="ChEBI" id="CHEBI:77875"/>
        <dbReference type="EC" id="1.4.3.16"/>
    </reaction>
    <physiologicalReaction direction="left-to-right" evidence="9">
        <dbReference type="Rhea" id="RHEA:25877"/>
    </physiologicalReaction>
</comment>
<comment type="pathway">
    <text evidence="2">Cofactor biosynthesis; NAD(+) biosynthesis; iminoaspartate from L-aspartate (oxidase route): step 1/1.</text>
</comment>
<dbReference type="PRINTS" id="PR00368">
    <property type="entry name" value="FADPNR"/>
</dbReference>
<dbReference type="KEGG" id="ebla:JGUZn3_07680"/>
<evidence type="ECO:0000256" key="3">
    <source>
        <dbReference type="ARBA" id="ARBA00008562"/>
    </source>
</evidence>
<evidence type="ECO:0000256" key="5">
    <source>
        <dbReference type="ARBA" id="ARBA00022630"/>
    </source>
</evidence>
<dbReference type="GO" id="GO:0008734">
    <property type="term" value="F:L-aspartate oxidase activity"/>
    <property type="evidence" value="ECO:0007669"/>
    <property type="project" value="UniProtKB-EC"/>
</dbReference>
<feature type="region of interest" description="Disordered" evidence="10">
    <location>
        <begin position="505"/>
        <end position="536"/>
    </location>
</feature>
<proteinExistence type="inferred from homology"/>
<name>A0A7H1NQE1_9PROT</name>
<protein>
    <recommendedName>
        <fullName evidence="4">L-aspartate oxidase</fullName>
        <ecNumber evidence="4">1.4.3.16</ecNumber>
    </recommendedName>
</protein>
<dbReference type="GO" id="GO:0009435">
    <property type="term" value="P:NAD+ biosynthetic process"/>
    <property type="evidence" value="ECO:0007669"/>
    <property type="project" value="UniProtKB-UniPathway"/>
</dbReference>
<evidence type="ECO:0000313" key="12">
    <source>
        <dbReference type="EMBL" id="QNT78001.1"/>
    </source>
</evidence>
<dbReference type="EMBL" id="CP060244">
    <property type="protein sequence ID" value="QNT78001.1"/>
    <property type="molecule type" value="Genomic_DNA"/>
</dbReference>
<sequence>MRAQQKSLLRVGVAPKGEWPALQENLGDKKPAETIAFFHDEEKVGEEGILESFQKNGPTGVSGAVPENSSGHFSEKFSEECSDEFCQQPADEYSEDFPQNLQNLPVIIGAGLAGVVAALSLDCPCLLVMGNRPLYASSSVLAQGGIAAVVSSADTVESHVQDTLKAGAGLGEEAAVRSILAEGASAIAFLEQQGVAFSKKPNGEYDLHLEAAHSAARILHIQGDGTGASLMQVLLERVRQSSHIRLLPSMRLNALIEEGGTIKGVMVDDGIKGRPIFTSTVILAGGGAGALYHHTTNPSSIDGQVMACAILAGAVFSNMEFIQFHPTALDLSALSLTADQKSAFPDGRLPLISEAVRGAGGLLVDETGHRFTDELAPRDQVSRAVWAHHQKGHKVYMDARKLKKGSVKSLFPMITATCLKAGLHAEQQLIPIVPAAHYTMGGIQTDLNARTSLKGLWAVGECAVTGLHGANRLASNSLLEAVIMGRRAAQDVVFALKAQQLPPPLLQGPKLSSDSTPDLAKSQRKGVDQSKRSGSVLKEQPLRCEGSWQGSFSLPHALKETSFGKANRQAEKGEEVRAIMSRYGGIIRHEEGLKAALRALAPLARHSKQALIGCLIIYSALQRKQNCGAHFRADAAFLPSMLPAQSYRLDKVWPEIETLVGVGAEAIKGSLEKE</sequence>
<keyword evidence="5" id="KW-0285">Flavoprotein</keyword>
<dbReference type="InterPro" id="IPR036188">
    <property type="entry name" value="FAD/NAD-bd_sf"/>
</dbReference>
<evidence type="ECO:0000256" key="1">
    <source>
        <dbReference type="ARBA" id="ARBA00001974"/>
    </source>
</evidence>
<keyword evidence="13" id="KW-1185">Reference proteome</keyword>
<accession>A0A7H1NQE1</accession>
<dbReference type="InterPro" id="IPR005288">
    <property type="entry name" value="NadB"/>
</dbReference>
<evidence type="ECO:0000256" key="7">
    <source>
        <dbReference type="ARBA" id="ARBA00022827"/>
    </source>
</evidence>
<dbReference type="Gene3D" id="3.50.50.60">
    <property type="entry name" value="FAD/NAD(P)-binding domain"/>
    <property type="match status" value="1"/>
</dbReference>
<dbReference type="Gene3D" id="1.20.58.100">
    <property type="entry name" value="Fumarate reductase/succinate dehydrogenase flavoprotein-like, C-terminal domain"/>
    <property type="match status" value="1"/>
</dbReference>
<keyword evidence="8 12" id="KW-0560">Oxidoreductase</keyword>
<dbReference type="SUPFAM" id="SSF56425">
    <property type="entry name" value="Succinate dehydrogenase/fumarate reductase flavoprotein, catalytic domain"/>
    <property type="match status" value="1"/>
</dbReference>
<gene>
    <name evidence="12" type="primary">nadB</name>
    <name evidence="12" type="ORF">JGUZn3_07680</name>
</gene>
<dbReference type="InterPro" id="IPR027477">
    <property type="entry name" value="Succ_DH/fumarate_Rdtase_cat_sf"/>
</dbReference>
<evidence type="ECO:0000259" key="11">
    <source>
        <dbReference type="Pfam" id="PF00890"/>
    </source>
</evidence>
<feature type="region of interest" description="Disordered" evidence="10">
    <location>
        <begin position="54"/>
        <end position="73"/>
    </location>
</feature>
<dbReference type="InterPro" id="IPR037099">
    <property type="entry name" value="Fum_R/Succ_DH_flav-like_C_sf"/>
</dbReference>
<dbReference type="AlphaFoldDB" id="A0A7H1NQE1"/>
<evidence type="ECO:0000256" key="10">
    <source>
        <dbReference type="SAM" id="MobiDB-lite"/>
    </source>
</evidence>
<dbReference type="PANTHER" id="PTHR42716">
    <property type="entry name" value="L-ASPARTATE OXIDASE"/>
    <property type="match status" value="1"/>
</dbReference>
<dbReference type="Proteomes" id="UP000516349">
    <property type="component" value="Chromosome"/>
</dbReference>
<dbReference type="Gene3D" id="3.90.700.10">
    <property type="entry name" value="Succinate dehydrogenase/fumarate reductase flavoprotein, catalytic domain"/>
    <property type="match status" value="1"/>
</dbReference>
<dbReference type="RefSeq" id="WP_203414387.1">
    <property type="nucleotide sequence ID" value="NZ_CP060244.1"/>
</dbReference>
<dbReference type="InterPro" id="IPR003953">
    <property type="entry name" value="FAD-dep_OxRdtase_2_FAD-bd"/>
</dbReference>
<dbReference type="EC" id="1.4.3.16" evidence="4"/>
<comment type="cofactor">
    <cofactor evidence="1">
        <name>FAD</name>
        <dbReference type="ChEBI" id="CHEBI:57692"/>
    </cofactor>
</comment>
<dbReference type="Pfam" id="PF00890">
    <property type="entry name" value="FAD_binding_2"/>
    <property type="match status" value="1"/>
</dbReference>
<keyword evidence="6" id="KW-0662">Pyridine nucleotide biosynthesis</keyword>
<comment type="similarity">
    <text evidence="3">Belongs to the FAD-dependent oxidoreductase 2 family. NadB subfamily.</text>
</comment>
<dbReference type="SUPFAM" id="SSF51905">
    <property type="entry name" value="FAD/NAD(P)-binding domain"/>
    <property type="match status" value="1"/>
</dbReference>
<organism evidence="12 13">
    <name type="scientific">Entomobacter blattae</name>
    <dbReference type="NCBI Taxonomy" id="2762277"/>
    <lineage>
        <taxon>Bacteria</taxon>
        <taxon>Pseudomonadati</taxon>
        <taxon>Pseudomonadota</taxon>
        <taxon>Alphaproteobacteria</taxon>
        <taxon>Acetobacterales</taxon>
        <taxon>Acetobacteraceae</taxon>
        <taxon>Entomobacter</taxon>
    </lineage>
</organism>
<evidence type="ECO:0000256" key="6">
    <source>
        <dbReference type="ARBA" id="ARBA00022642"/>
    </source>
</evidence>
<evidence type="ECO:0000313" key="13">
    <source>
        <dbReference type="Proteomes" id="UP000516349"/>
    </source>
</evidence>
<dbReference type="UniPathway" id="UPA00253">
    <property type="reaction ID" value="UER00326"/>
</dbReference>
<keyword evidence="7" id="KW-0274">FAD</keyword>
<dbReference type="PANTHER" id="PTHR42716:SF2">
    <property type="entry name" value="L-ASPARTATE OXIDASE, CHLOROPLASTIC"/>
    <property type="match status" value="1"/>
</dbReference>
<feature type="domain" description="FAD-dependent oxidoreductase 2 FAD-binding" evidence="11">
    <location>
        <begin position="106"/>
        <end position="478"/>
    </location>
</feature>
<reference evidence="12 13" key="1">
    <citation type="submission" date="2020-08" db="EMBL/GenBank/DDBJ databases">
        <title>Complete genome sequence of Entomobacter blattae G55GP.</title>
        <authorList>
            <person name="Poehlein A."/>
            <person name="Guzman J."/>
            <person name="Daniel R."/>
            <person name="Vilcinskas A."/>
        </authorList>
    </citation>
    <scope>NUCLEOTIDE SEQUENCE [LARGE SCALE GENOMIC DNA]</scope>
    <source>
        <strain evidence="12 13">G55GP</strain>
    </source>
</reference>
<evidence type="ECO:0000256" key="8">
    <source>
        <dbReference type="ARBA" id="ARBA00023002"/>
    </source>
</evidence>